<evidence type="ECO:0000256" key="11">
    <source>
        <dbReference type="ARBA" id="ARBA00049564"/>
    </source>
</evidence>
<dbReference type="InterPro" id="IPR004506">
    <property type="entry name" value="MnmA-like"/>
</dbReference>
<comment type="caution">
    <text evidence="14">The sequence shown here is derived from an EMBL/GenBank/DDBJ whole genome shotgun (WGS) entry which is preliminary data.</text>
</comment>
<keyword evidence="6" id="KW-0819">tRNA processing</keyword>
<dbReference type="Pfam" id="PF20258">
    <property type="entry name" value="tRNA_Me_trans_C"/>
    <property type="match status" value="1"/>
</dbReference>
<keyword evidence="8" id="KW-0067">ATP-binding</keyword>
<evidence type="ECO:0000256" key="7">
    <source>
        <dbReference type="ARBA" id="ARBA00022741"/>
    </source>
</evidence>
<dbReference type="NCBIfam" id="NF001138">
    <property type="entry name" value="PRK00143.1"/>
    <property type="match status" value="1"/>
</dbReference>
<dbReference type="InterPro" id="IPR023382">
    <property type="entry name" value="MnmA-like_central_sf"/>
</dbReference>
<evidence type="ECO:0000259" key="13">
    <source>
        <dbReference type="Pfam" id="PF20259"/>
    </source>
</evidence>
<organism evidence="14 15">
    <name type="scientific">Oopsacas minuta</name>
    <dbReference type="NCBI Taxonomy" id="111878"/>
    <lineage>
        <taxon>Eukaryota</taxon>
        <taxon>Metazoa</taxon>
        <taxon>Porifera</taxon>
        <taxon>Hexactinellida</taxon>
        <taxon>Hexasterophora</taxon>
        <taxon>Lyssacinosida</taxon>
        <taxon>Leucopsacidae</taxon>
        <taxon>Oopsacas</taxon>
    </lineage>
</organism>
<keyword evidence="5" id="KW-0808">Transferase</keyword>
<accession>A0AAV7K9U9</accession>
<comment type="catalytic activity">
    <reaction evidence="11">
        <text>5-taurinomethyluridine(34) in tRNA + S-sulfanyl-L-cysteinyl-[protein] + AH2 + ATP = 5-taurinomethyl-2-thiouridine(34) in tRNA + L-cysteinyl-[protein] + A + AMP + diphosphate + H(+)</text>
        <dbReference type="Rhea" id="RHEA:47040"/>
        <dbReference type="Rhea" id="RHEA-COMP:10131"/>
        <dbReference type="Rhea" id="RHEA-COMP:11726"/>
        <dbReference type="Rhea" id="RHEA-COMP:11732"/>
        <dbReference type="Rhea" id="RHEA-COMP:11733"/>
        <dbReference type="ChEBI" id="CHEBI:13193"/>
        <dbReference type="ChEBI" id="CHEBI:15378"/>
        <dbReference type="ChEBI" id="CHEBI:17499"/>
        <dbReference type="ChEBI" id="CHEBI:29950"/>
        <dbReference type="ChEBI" id="CHEBI:30616"/>
        <dbReference type="ChEBI" id="CHEBI:33019"/>
        <dbReference type="ChEBI" id="CHEBI:61963"/>
        <dbReference type="ChEBI" id="CHEBI:87171"/>
        <dbReference type="ChEBI" id="CHEBI:87172"/>
        <dbReference type="ChEBI" id="CHEBI:456215"/>
        <dbReference type="EC" id="2.8.1.14"/>
    </reaction>
</comment>
<keyword evidence="4" id="KW-0820">tRNA-binding</keyword>
<dbReference type="GO" id="GO:0061708">
    <property type="term" value="F:tRNA-5-taurinomethyluridine 2-sulfurtransferase"/>
    <property type="evidence" value="ECO:0007669"/>
    <property type="project" value="UniProtKB-EC"/>
</dbReference>
<evidence type="ECO:0000256" key="10">
    <source>
        <dbReference type="ARBA" id="ARBA00023157"/>
    </source>
</evidence>
<keyword evidence="10" id="KW-1015">Disulfide bond</keyword>
<dbReference type="Gene3D" id="2.30.30.280">
    <property type="entry name" value="Adenine nucleotide alpha hydrolases-like domains"/>
    <property type="match status" value="1"/>
</dbReference>
<feature type="domain" description="tRNA-specific 2-thiouridylase MnmA-like C-terminal" evidence="12">
    <location>
        <begin position="272"/>
        <end position="346"/>
    </location>
</feature>
<evidence type="ECO:0000256" key="3">
    <source>
        <dbReference type="ARBA" id="ARBA00011953"/>
    </source>
</evidence>
<dbReference type="PANTHER" id="PTHR11933">
    <property type="entry name" value="TRNA 5-METHYLAMINOMETHYL-2-THIOURIDYLATE -METHYLTRANSFERASE"/>
    <property type="match status" value="1"/>
</dbReference>
<dbReference type="CDD" id="cd01998">
    <property type="entry name" value="MnmA_TRMU-like"/>
    <property type="match status" value="1"/>
</dbReference>
<evidence type="ECO:0000256" key="8">
    <source>
        <dbReference type="ARBA" id="ARBA00022840"/>
    </source>
</evidence>
<evidence type="ECO:0000256" key="6">
    <source>
        <dbReference type="ARBA" id="ARBA00022694"/>
    </source>
</evidence>
<dbReference type="InterPro" id="IPR014729">
    <property type="entry name" value="Rossmann-like_a/b/a_fold"/>
</dbReference>
<dbReference type="Gene3D" id="3.40.50.620">
    <property type="entry name" value="HUPs"/>
    <property type="match status" value="1"/>
</dbReference>
<comment type="function">
    <text evidence="1">Catalyzes the 2-thiolation of uridine at the wobble position (U34) of mitochondrial tRNA(Lys), tRNA(Glu) and tRNA(Gln). Required for the formation of 5-taurinomethyl-2-thiouridine (tm5s2U) of mitochondrial tRNA(Lys), tRNA(Glu), and tRNA(Gln) at the wobble position. ATP is required to activate the C2 atom of the wobble base.</text>
</comment>
<dbReference type="EC" id="2.8.1.14" evidence="3"/>
<dbReference type="EMBL" id="JAKMXF010000110">
    <property type="protein sequence ID" value="KAI6657914.1"/>
    <property type="molecule type" value="Genomic_DNA"/>
</dbReference>
<evidence type="ECO:0000256" key="4">
    <source>
        <dbReference type="ARBA" id="ARBA00022555"/>
    </source>
</evidence>
<dbReference type="AlphaFoldDB" id="A0AAV7K9U9"/>
<keyword evidence="7" id="KW-0547">Nucleotide-binding</keyword>
<keyword evidence="9" id="KW-0694">RNA-binding</keyword>
<dbReference type="Proteomes" id="UP001165289">
    <property type="component" value="Unassembled WGS sequence"/>
</dbReference>
<dbReference type="PANTHER" id="PTHR11933:SF5">
    <property type="entry name" value="MITOCHONDRIAL TRNA-SPECIFIC 2-THIOURIDYLASE 1"/>
    <property type="match status" value="1"/>
</dbReference>
<sequence length="373" mass="42472">MKRVLMAMSGGIDSSVSALLLKRQGYDVHGVLMKNWDHGEEGVECSYEKDFRDVDWVCHKIGIEYSVIDFTAEYWNYVFQPYLASYNHGHTPNADVLCNKYIKFNFLMKQLPVFSASYLATGHYARMDGVKLIKGKDPTKDQSYFLSLTDPLAFSKVLFPVGNMLKSEVLQIAREENFNPILARKESMGLCFVGKRKKFHRFLSQYIPYNPGSAFSLENVYVGTHIGYQFYTIGQRARLQGHHKGMYVVAKDAVSNSIYVVYDYNHPAMYSDSFTIEFPSWIIIEDFPILCTVMTRYTSDATYCILSMYGDDKVHVECLFDSIRAVTPGQVAVFYLGDVCLGGSVILSRKIQNYGIQDTFIDSVVNEQKISVV</sequence>
<evidence type="ECO:0000256" key="1">
    <source>
        <dbReference type="ARBA" id="ARBA00003986"/>
    </source>
</evidence>
<dbReference type="NCBIfam" id="TIGR00420">
    <property type="entry name" value="trmU"/>
    <property type="match status" value="1"/>
</dbReference>
<dbReference type="SUPFAM" id="SSF52402">
    <property type="entry name" value="Adenine nucleotide alpha hydrolases-like"/>
    <property type="match status" value="1"/>
</dbReference>
<dbReference type="GO" id="GO:0000049">
    <property type="term" value="F:tRNA binding"/>
    <property type="evidence" value="ECO:0007669"/>
    <property type="project" value="UniProtKB-KW"/>
</dbReference>
<proteinExistence type="inferred from homology"/>
<dbReference type="Pfam" id="PF20259">
    <property type="entry name" value="tRNA_Me_trans_M"/>
    <property type="match status" value="1"/>
</dbReference>
<comment type="similarity">
    <text evidence="2">Belongs to the MnmA/TRMU family.</text>
</comment>
<keyword evidence="15" id="KW-1185">Reference proteome</keyword>
<evidence type="ECO:0000313" key="15">
    <source>
        <dbReference type="Proteomes" id="UP001165289"/>
    </source>
</evidence>
<name>A0AAV7K9U9_9METZ</name>
<dbReference type="Pfam" id="PF03054">
    <property type="entry name" value="tRNA_Me_trans"/>
    <property type="match status" value="1"/>
</dbReference>
<evidence type="ECO:0000256" key="5">
    <source>
        <dbReference type="ARBA" id="ARBA00022679"/>
    </source>
</evidence>
<dbReference type="GO" id="GO:0005524">
    <property type="term" value="F:ATP binding"/>
    <property type="evidence" value="ECO:0007669"/>
    <property type="project" value="UniProtKB-KW"/>
</dbReference>
<dbReference type="InterPro" id="IPR046884">
    <property type="entry name" value="MnmA-like_central"/>
</dbReference>
<gene>
    <name evidence="14" type="ORF">LOD99_15632</name>
</gene>
<protein>
    <recommendedName>
        <fullName evidence="3">tRNA-5-taurinomethyluridine 2-sulfurtransferase</fullName>
        <ecNumber evidence="3">2.8.1.14</ecNumber>
    </recommendedName>
</protein>
<evidence type="ECO:0000256" key="9">
    <source>
        <dbReference type="ARBA" id="ARBA00022884"/>
    </source>
</evidence>
<feature type="domain" description="tRNA-specific 2-thiouridylase MnmA-like central" evidence="13">
    <location>
        <begin position="201"/>
        <end position="261"/>
    </location>
</feature>
<evidence type="ECO:0000313" key="14">
    <source>
        <dbReference type="EMBL" id="KAI6657914.1"/>
    </source>
</evidence>
<dbReference type="InterPro" id="IPR046885">
    <property type="entry name" value="MnmA-like_C"/>
</dbReference>
<dbReference type="GO" id="GO:0002143">
    <property type="term" value="P:tRNA wobble position uridine thiolation"/>
    <property type="evidence" value="ECO:0007669"/>
    <property type="project" value="TreeGrafter"/>
</dbReference>
<evidence type="ECO:0000259" key="12">
    <source>
        <dbReference type="Pfam" id="PF20258"/>
    </source>
</evidence>
<reference evidence="14 15" key="1">
    <citation type="journal article" date="2023" name="BMC Biol.">
        <title>The compact genome of the sponge Oopsacas minuta (Hexactinellida) is lacking key metazoan core genes.</title>
        <authorList>
            <person name="Santini S."/>
            <person name="Schenkelaars Q."/>
            <person name="Jourda C."/>
            <person name="Duchesne M."/>
            <person name="Belahbib H."/>
            <person name="Rocher C."/>
            <person name="Selva M."/>
            <person name="Riesgo A."/>
            <person name="Vervoort M."/>
            <person name="Leys S.P."/>
            <person name="Kodjabachian L."/>
            <person name="Le Bivic A."/>
            <person name="Borchiellini C."/>
            <person name="Claverie J.M."/>
            <person name="Renard E."/>
        </authorList>
    </citation>
    <scope>NUCLEOTIDE SEQUENCE [LARGE SCALE GENOMIC DNA]</scope>
    <source>
        <strain evidence="14">SPO-2</strain>
    </source>
</reference>
<evidence type="ECO:0000256" key="2">
    <source>
        <dbReference type="ARBA" id="ARBA00006191"/>
    </source>
</evidence>
<dbReference type="Gene3D" id="2.40.30.10">
    <property type="entry name" value="Translation factors"/>
    <property type="match status" value="1"/>
</dbReference>